<gene>
    <name evidence="2" type="ORF">QJV27_05725</name>
</gene>
<dbReference type="GO" id="GO:0008237">
    <property type="term" value="F:metallopeptidase activity"/>
    <property type="evidence" value="ECO:0007669"/>
    <property type="project" value="UniProtKB-KW"/>
</dbReference>
<dbReference type="Proteomes" id="UP001431634">
    <property type="component" value="Unassembled WGS sequence"/>
</dbReference>
<dbReference type="PANTHER" id="PTHR30399">
    <property type="entry name" value="UNCHARACTERIZED PROTEIN YGJP"/>
    <property type="match status" value="1"/>
</dbReference>
<proteinExistence type="predicted"/>
<dbReference type="InterPro" id="IPR053136">
    <property type="entry name" value="UTP_pyrophosphatase-like"/>
</dbReference>
<dbReference type="EMBL" id="JASBAO010000001">
    <property type="protein sequence ID" value="MDI2090871.1"/>
    <property type="molecule type" value="Genomic_DNA"/>
</dbReference>
<dbReference type="InterPro" id="IPR002725">
    <property type="entry name" value="YgjP-like_metallopeptidase"/>
</dbReference>
<reference evidence="2" key="1">
    <citation type="submission" date="2023-05" db="EMBL/GenBank/DDBJ databases">
        <title>Whole genome sequence of Commensalibacter sp.</title>
        <authorList>
            <person name="Charoenyingcharoen P."/>
            <person name="Yukphan P."/>
        </authorList>
    </citation>
    <scope>NUCLEOTIDE SEQUENCE</scope>
    <source>
        <strain evidence="2">TBRC 16381</strain>
    </source>
</reference>
<evidence type="ECO:0000313" key="3">
    <source>
        <dbReference type="Proteomes" id="UP001431634"/>
    </source>
</evidence>
<keyword evidence="3" id="KW-1185">Reference proteome</keyword>
<name>A0ABT6Q1A6_9PROT</name>
<comment type="caution">
    <text evidence="2">The sequence shown here is derived from an EMBL/GenBank/DDBJ whole genome shotgun (WGS) entry which is preliminary data.</text>
</comment>
<evidence type="ECO:0000259" key="1">
    <source>
        <dbReference type="Pfam" id="PF01863"/>
    </source>
</evidence>
<evidence type="ECO:0000313" key="2">
    <source>
        <dbReference type="EMBL" id="MDI2090871.1"/>
    </source>
</evidence>
<dbReference type="Gene3D" id="3.30.2010.10">
    <property type="entry name" value="Metalloproteases ('zincins'), catalytic domain"/>
    <property type="match status" value="1"/>
</dbReference>
<keyword evidence="2" id="KW-0482">Metalloprotease</keyword>
<dbReference type="CDD" id="cd07344">
    <property type="entry name" value="M48_yhfN_like"/>
    <property type="match status" value="1"/>
</dbReference>
<dbReference type="Pfam" id="PF01863">
    <property type="entry name" value="YgjP-like"/>
    <property type="match status" value="1"/>
</dbReference>
<sequence length="256" mass="30516">MTKPIKSFHFPCNHQTLSCELYPPHPLTRQKKITISITSNHIIKIRAPIRTPLKTITALLTDHSHWIVKQLHKKKKPVVLNYTHLEPHLYLGKFYPLYIDENPNQKQNILFQNHQIYISVRYYTPYKIYALLDNAYHFQALQYFTQRIHNFQAQTPWINWKCPPILRIKKMTSRWGSFTNKNTGIITLNQHLIKACPQCIDYVILHELCHAAEMNHSKRFYVLLDKIMPDWRLWQSQIHQQSALLLYNPTPKADNR</sequence>
<dbReference type="RefSeq" id="WP_281447990.1">
    <property type="nucleotide sequence ID" value="NZ_JASBAO010000001.1"/>
</dbReference>
<dbReference type="EC" id="3.4.-.-" evidence="2"/>
<keyword evidence="2" id="KW-0645">Protease</keyword>
<organism evidence="2 3">
    <name type="scientific">Commensalibacter oyaizuii</name>
    <dbReference type="NCBI Taxonomy" id="3043873"/>
    <lineage>
        <taxon>Bacteria</taxon>
        <taxon>Pseudomonadati</taxon>
        <taxon>Pseudomonadota</taxon>
        <taxon>Alphaproteobacteria</taxon>
        <taxon>Acetobacterales</taxon>
        <taxon>Acetobacteraceae</taxon>
    </lineage>
</organism>
<accession>A0ABT6Q1A6</accession>
<protein>
    <submittedName>
        <fullName evidence="2">SprT family zinc-dependent metalloprotease</fullName>
        <ecNumber evidence="2">3.4.-.-</ecNumber>
    </submittedName>
</protein>
<dbReference type="PANTHER" id="PTHR30399:SF1">
    <property type="entry name" value="UTP PYROPHOSPHATASE"/>
    <property type="match status" value="1"/>
</dbReference>
<feature type="domain" description="YgjP-like metallopeptidase" evidence="1">
    <location>
        <begin position="31"/>
        <end position="239"/>
    </location>
</feature>
<keyword evidence="2" id="KW-0378">Hydrolase</keyword>